<evidence type="ECO:0000313" key="3">
    <source>
        <dbReference type="Proteomes" id="UP001610563"/>
    </source>
</evidence>
<feature type="region of interest" description="Disordered" evidence="1">
    <location>
        <begin position="86"/>
        <end position="112"/>
    </location>
</feature>
<proteinExistence type="predicted"/>
<evidence type="ECO:0000313" key="2">
    <source>
        <dbReference type="EMBL" id="KAL2789084.1"/>
    </source>
</evidence>
<reference evidence="2 3" key="1">
    <citation type="submission" date="2024-07" db="EMBL/GenBank/DDBJ databases">
        <title>Section-level genome sequencing and comparative genomics of Aspergillus sections Usti and Cavernicolus.</title>
        <authorList>
            <consortium name="Lawrence Berkeley National Laboratory"/>
            <person name="Nybo J.L."/>
            <person name="Vesth T.C."/>
            <person name="Theobald S."/>
            <person name="Frisvad J.C."/>
            <person name="Larsen T.O."/>
            <person name="Kjaerboelling I."/>
            <person name="Rothschild-Mancinelli K."/>
            <person name="Lyhne E.K."/>
            <person name="Kogle M.E."/>
            <person name="Barry K."/>
            <person name="Clum A."/>
            <person name="Na H."/>
            <person name="Ledsgaard L."/>
            <person name="Lin J."/>
            <person name="Lipzen A."/>
            <person name="Kuo A."/>
            <person name="Riley R."/>
            <person name="Mondo S."/>
            <person name="Labutti K."/>
            <person name="Haridas S."/>
            <person name="Pangalinan J."/>
            <person name="Salamov A.A."/>
            <person name="Simmons B.A."/>
            <person name="Magnuson J.K."/>
            <person name="Chen J."/>
            <person name="Drula E."/>
            <person name="Henrissat B."/>
            <person name="Wiebenga A."/>
            <person name="Lubbers R.J."/>
            <person name="Gomes A.C."/>
            <person name="Makela M.R."/>
            <person name="Stajich J."/>
            <person name="Grigoriev I.V."/>
            <person name="Mortensen U.H."/>
            <person name="De Vries R.P."/>
            <person name="Baker S.E."/>
            <person name="Andersen M.R."/>
        </authorList>
    </citation>
    <scope>NUCLEOTIDE SEQUENCE [LARGE SCALE GENOMIC DNA]</scope>
    <source>
        <strain evidence="2 3">CBS 209.92</strain>
    </source>
</reference>
<sequence length="519" mass="57067">MRVNISMHVSLALRSHPNGVCITAISRLSRLLRSRPLHLRTVRFASNQVSGIYNVPVGSNGHVSLSVVHPKLAPSNPGNVIVHLPSGPPFQSVRPEGADVSSPSPPHGRNEDEYVTTSYGAVDSTSAHALAEMTSSTVVTINYRLGELAVPEDWPRPHSENSDTELNNVTYRYPTPVHDTLIGFDWILETLQPSRLGVVGTHIGGSLALMLALTEPRHIHAVAALEPVCDWTSLDEFCTSSGAGLDTSTHHRKKPHHAPRDLVPLLEARERFFATPGRYFDSFASPILFLRSAGKDVPKAWPRYLTGPEYPIPLLTKESEESLDGEVELWDAYLPEDSDSGYDSAETSSTADGKEQPPVRRRKTLARWPPYGLDYGTSGPRQAWSREPVKKLEITLPWVRVFTKESLYSDAASSTVEDTVPSQPDDATAQKPPSRRRRNQNATVLTRQANEMVDVMRRACFWGRESGFANERVSLVSLESVARGGLGESSPSVTDRIASSTGEWLVEALNSARDDDSND</sequence>
<dbReference type="EMBL" id="JBFTWV010000069">
    <property type="protein sequence ID" value="KAL2789084.1"/>
    <property type="molecule type" value="Genomic_DNA"/>
</dbReference>
<comment type="caution">
    <text evidence="2">The sequence shown here is derived from an EMBL/GenBank/DDBJ whole genome shotgun (WGS) entry which is preliminary data.</text>
</comment>
<organism evidence="2 3">
    <name type="scientific">Aspergillus keveii</name>
    <dbReference type="NCBI Taxonomy" id="714993"/>
    <lineage>
        <taxon>Eukaryota</taxon>
        <taxon>Fungi</taxon>
        <taxon>Dikarya</taxon>
        <taxon>Ascomycota</taxon>
        <taxon>Pezizomycotina</taxon>
        <taxon>Eurotiomycetes</taxon>
        <taxon>Eurotiomycetidae</taxon>
        <taxon>Eurotiales</taxon>
        <taxon>Aspergillaceae</taxon>
        <taxon>Aspergillus</taxon>
        <taxon>Aspergillus subgen. Nidulantes</taxon>
    </lineage>
</organism>
<dbReference type="SUPFAM" id="SSF53474">
    <property type="entry name" value="alpha/beta-Hydrolases"/>
    <property type="match status" value="1"/>
</dbReference>
<feature type="region of interest" description="Disordered" evidence="1">
    <location>
        <begin position="413"/>
        <end position="443"/>
    </location>
</feature>
<gene>
    <name evidence="2" type="ORF">BJX66DRAFT_307498</name>
</gene>
<accession>A0ABR4G0N9</accession>
<name>A0ABR4G0N9_9EURO</name>
<protein>
    <recommendedName>
        <fullName evidence="4">Alpha/beta hydrolase fold-3 domain-containing protein</fullName>
    </recommendedName>
</protein>
<keyword evidence="3" id="KW-1185">Reference proteome</keyword>
<dbReference type="Gene3D" id="3.40.50.1820">
    <property type="entry name" value="alpha/beta hydrolase"/>
    <property type="match status" value="1"/>
</dbReference>
<feature type="region of interest" description="Disordered" evidence="1">
    <location>
        <begin position="335"/>
        <end position="363"/>
    </location>
</feature>
<dbReference type="InterPro" id="IPR029058">
    <property type="entry name" value="AB_hydrolase_fold"/>
</dbReference>
<evidence type="ECO:0008006" key="4">
    <source>
        <dbReference type="Google" id="ProtNLM"/>
    </source>
</evidence>
<feature type="compositionally biased region" description="Polar residues" evidence="1">
    <location>
        <begin position="413"/>
        <end position="422"/>
    </location>
</feature>
<evidence type="ECO:0000256" key="1">
    <source>
        <dbReference type="SAM" id="MobiDB-lite"/>
    </source>
</evidence>
<dbReference type="Proteomes" id="UP001610563">
    <property type="component" value="Unassembled WGS sequence"/>
</dbReference>